<feature type="compositionally biased region" description="Pro residues" evidence="1">
    <location>
        <begin position="68"/>
        <end position="88"/>
    </location>
</feature>
<reference evidence="2 3" key="1">
    <citation type="submission" date="2020-02" db="EMBL/GenBank/DDBJ databases">
        <title>Geodermatophilus sabuli CPCC 205279 I12A-02694.</title>
        <authorList>
            <person name="Jiang Z."/>
        </authorList>
    </citation>
    <scope>NUCLEOTIDE SEQUENCE [LARGE SCALE GENOMIC DNA]</scope>
    <source>
        <strain evidence="2 3">I12A-02694</strain>
    </source>
</reference>
<feature type="region of interest" description="Disordered" evidence="1">
    <location>
        <begin position="43"/>
        <end position="116"/>
    </location>
</feature>
<feature type="compositionally biased region" description="Low complexity" evidence="1">
    <location>
        <begin position="89"/>
        <end position="104"/>
    </location>
</feature>
<accession>A0A7K3W2E1</accession>
<dbReference type="Proteomes" id="UP000470246">
    <property type="component" value="Unassembled WGS sequence"/>
</dbReference>
<evidence type="ECO:0000313" key="2">
    <source>
        <dbReference type="EMBL" id="NEK59046.1"/>
    </source>
</evidence>
<proteinExistence type="predicted"/>
<sequence>MPADPAAEVLAEQPAVAVTPPLSLDASEWLSLRGMHATGTAAVGSSVEAGAPRGVVPATATDSDDRPVSPPHQAPPPVPSAPPAPASPSAPSAGSHASSSSSGSGSNGAYGLPAAVLPGSWTAPPLGYAVLLRSGSAGSVVGGPDDTGSSPG</sequence>
<keyword evidence="3" id="KW-1185">Reference proteome</keyword>
<organism evidence="2 3">
    <name type="scientific">Geodermatophilus sabuli</name>
    <dbReference type="NCBI Taxonomy" id="1564158"/>
    <lineage>
        <taxon>Bacteria</taxon>
        <taxon>Bacillati</taxon>
        <taxon>Actinomycetota</taxon>
        <taxon>Actinomycetes</taxon>
        <taxon>Geodermatophilales</taxon>
        <taxon>Geodermatophilaceae</taxon>
        <taxon>Geodermatophilus</taxon>
    </lineage>
</organism>
<name>A0A7K3W2E1_9ACTN</name>
<protein>
    <submittedName>
        <fullName evidence="2">Uncharacterized protein</fullName>
    </submittedName>
</protein>
<evidence type="ECO:0000256" key="1">
    <source>
        <dbReference type="SAM" id="MobiDB-lite"/>
    </source>
</evidence>
<dbReference type="AlphaFoldDB" id="A0A7K3W2E1"/>
<gene>
    <name evidence="2" type="ORF">GCU56_14335</name>
</gene>
<dbReference type="RefSeq" id="WP_163482410.1">
    <property type="nucleotide sequence ID" value="NZ_JAAGWF010000015.1"/>
</dbReference>
<evidence type="ECO:0000313" key="3">
    <source>
        <dbReference type="Proteomes" id="UP000470246"/>
    </source>
</evidence>
<dbReference type="EMBL" id="JAAGWF010000015">
    <property type="protein sequence ID" value="NEK59046.1"/>
    <property type="molecule type" value="Genomic_DNA"/>
</dbReference>
<comment type="caution">
    <text evidence="2">The sequence shown here is derived from an EMBL/GenBank/DDBJ whole genome shotgun (WGS) entry which is preliminary data.</text>
</comment>